<name>A0A1S3TG75_VIGRR</name>
<keyword evidence="2" id="KW-1133">Transmembrane helix</keyword>
<dbReference type="PANTHER" id="PTHR24177:SF356">
    <property type="entry name" value="ANKYRIN REPEAT PLANT-LIKE PROTEIN"/>
    <property type="match status" value="1"/>
</dbReference>
<dbReference type="KEGG" id="vra:106755170"/>
<dbReference type="Pfam" id="PF13962">
    <property type="entry name" value="PGG"/>
    <property type="match status" value="1"/>
</dbReference>
<dbReference type="GeneID" id="106755170"/>
<dbReference type="Pfam" id="PF12796">
    <property type="entry name" value="Ank_2"/>
    <property type="match status" value="1"/>
</dbReference>
<dbReference type="RefSeq" id="XP_014492765.1">
    <property type="nucleotide sequence ID" value="XM_014637279.1"/>
</dbReference>
<accession>A0A1S3TG75</accession>
<feature type="transmembrane region" description="Helical" evidence="2">
    <location>
        <begin position="426"/>
        <end position="459"/>
    </location>
</feature>
<dbReference type="SMART" id="SM00248">
    <property type="entry name" value="ANK"/>
    <property type="match status" value="4"/>
</dbReference>
<dbReference type="OrthoDB" id="1921232at2759"/>
<dbReference type="InterPro" id="IPR026961">
    <property type="entry name" value="PGG_dom"/>
</dbReference>
<sequence length="549" mass="61793">MAMTVGITTNPEELQIVIQRVASVQCRSPSSDLLQNTRDYVNKCAPIYNLAIKGDWKEARAMLMEDSRLATAAISQGWATLLHIAAEANHLHFVEELVKQLHPDDLELQDFKGNTAFCFAAAIGNVKIAEAMARRNSSLPTIRGGEGLTPLHMAALQGKCEMAWYLYPYTVRNFHAQDWDLLFFLCINTSIYDLALKMLQDNPLLALARNENKETGLHVLARKSSAFSSEEIQLIRVINEPSQVMFIAAEVGNCEIIVELAKSYPDLPWNVNDKNHSIFHIAVLYRHAAIFNLIHEIRSIRNFVVTYVDADQNNLLHCAAKLAPPNQLNLVSGAAFQMMHELRWFEEVKKVMPLCFIEKRNSNGKTPRELFTEEHAELLTKAESWMKSVANSCMIVSTLIATVVFTAAFSIPRGDDKSGNPNCNAIIFIIFAISDATALISSSISILIFLSILTIARYAEDDFFMSLPMKLICGLVTLFISIVSMMVTFSSAFFITYAHGLKWVPIFISVLALSPITLFTFLHFPLWSDIVYSAYFSRFIFRPNKHVLY</sequence>
<dbReference type="AlphaFoldDB" id="A0A1S3TG75"/>
<dbReference type="PANTHER" id="PTHR24177">
    <property type="entry name" value="CASKIN"/>
    <property type="match status" value="1"/>
</dbReference>
<dbReference type="InterPro" id="IPR036770">
    <property type="entry name" value="Ankyrin_rpt-contain_sf"/>
</dbReference>
<evidence type="ECO:0000313" key="4">
    <source>
        <dbReference type="Proteomes" id="UP000087766"/>
    </source>
</evidence>
<evidence type="ECO:0000256" key="2">
    <source>
        <dbReference type="SAM" id="Phobius"/>
    </source>
</evidence>
<evidence type="ECO:0000256" key="1">
    <source>
        <dbReference type="ARBA" id="ARBA00004413"/>
    </source>
</evidence>
<dbReference type="Gene3D" id="1.25.40.20">
    <property type="entry name" value="Ankyrin repeat-containing domain"/>
    <property type="match status" value="1"/>
</dbReference>
<organism evidence="4 5">
    <name type="scientific">Vigna radiata var. radiata</name>
    <name type="common">Mung bean</name>
    <name type="synonym">Phaseolus aureus</name>
    <dbReference type="NCBI Taxonomy" id="3916"/>
    <lineage>
        <taxon>Eukaryota</taxon>
        <taxon>Viridiplantae</taxon>
        <taxon>Streptophyta</taxon>
        <taxon>Embryophyta</taxon>
        <taxon>Tracheophyta</taxon>
        <taxon>Spermatophyta</taxon>
        <taxon>Magnoliopsida</taxon>
        <taxon>eudicotyledons</taxon>
        <taxon>Gunneridae</taxon>
        <taxon>Pentapetalae</taxon>
        <taxon>rosids</taxon>
        <taxon>fabids</taxon>
        <taxon>Fabales</taxon>
        <taxon>Fabaceae</taxon>
        <taxon>Papilionoideae</taxon>
        <taxon>50 kb inversion clade</taxon>
        <taxon>NPAAA clade</taxon>
        <taxon>indigoferoid/millettioid clade</taxon>
        <taxon>Phaseoleae</taxon>
        <taxon>Vigna</taxon>
    </lineage>
</organism>
<feature type="transmembrane region" description="Helical" evidence="2">
    <location>
        <begin position="503"/>
        <end position="524"/>
    </location>
</feature>
<dbReference type="SUPFAM" id="SSF48403">
    <property type="entry name" value="Ankyrin repeat"/>
    <property type="match status" value="1"/>
</dbReference>
<evidence type="ECO:0000313" key="5">
    <source>
        <dbReference type="RefSeq" id="XP_014492765.1"/>
    </source>
</evidence>
<proteinExistence type="predicted"/>
<evidence type="ECO:0000259" key="3">
    <source>
        <dbReference type="Pfam" id="PF13962"/>
    </source>
</evidence>
<reference evidence="5" key="1">
    <citation type="submission" date="2025-08" db="UniProtKB">
        <authorList>
            <consortium name="RefSeq"/>
        </authorList>
    </citation>
    <scope>IDENTIFICATION</scope>
    <source>
        <tissue evidence="5">Leaf</tissue>
    </source>
</reference>
<keyword evidence="4" id="KW-1185">Reference proteome</keyword>
<comment type="subcellular location">
    <subcellularLocation>
        <location evidence="1">Cell membrane</location>
        <topology evidence="1">Peripheral membrane protein</topology>
        <orientation evidence="1">Cytoplasmic side</orientation>
    </subcellularLocation>
</comment>
<dbReference type="GO" id="GO:0005886">
    <property type="term" value="C:plasma membrane"/>
    <property type="evidence" value="ECO:0007669"/>
    <property type="project" value="UniProtKB-SubCell"/>
</dbReference>
<feature type="transmembrane region" description="Helical" evidence="2">
    <location>
        <begin position="471"/>
        <end position="497"/>
    </location>
</feature>
<dbReference type="STRING" id="3916.A0A1S3TG75"/>
<keyword evidence="2" id="KW-0812">Transmembrane</keyword>
<gene>
    <name evidence="5" type="primary">LOC106755170</name>
</gene>
<feature type="domain" description="PGG" evidence="3">
    <location>
        <begin position="384"/>
        <end position="495"/>
    </location>
</feature>
<dbReference type="InterPro" id="IPR002110">
    <property type="entry name" value="Ankyrin_rpt"/>
</dbReference>
<dbReference type="Proteomes" id="UP000087766">
    <property type="component" value="Unplaced"/>
</dbReference>
<protein>
    <submittedName>
        <fullName evidence="5">Ankyrin repeat-containing protein At5g02620-like</fullName>
    </submittedName>
</protein>
<keyword evidence="2" id="KW-0472">Membrane</keyword>
<feature type="transmembrane region" description="Helical" evidence="2">
    <location>
        <begin position="389"/>
        <end position="411"/>
    </location>
</feature>